<dbReference type="EMBL" id="CP036498">
    <property type="protein sequence ID" value="QUS38639.1"/>
    <property type="molecule type" value="Genomic_DNA"/>
</dbReference>
<name>A0ABX8A4M2_9BRAD</name>
<sequence length="368" mass="39764">MILNFDPALLAVPNHASSQDEAEEIISCLKYWARPCFFTGAFRGLLPSDTLTFLADNGFFPSPPNISKLLDSWNLRHVYSTEDVRRSINFILSRSQSVEDVIDVEVTAAELRQSMPDISQYQARPVLFEATLRLLVTLALQRLTSKPDACGNIVISSFTRHLGIVSIQATANSGAVLSSVGEVHFPLSTTHSVLLADDIRDIALSVGASALWSRALDAAGLHFAIVAEILQIAISGGSAKTLAVPSFRVGAGFFETAQRHGAVGADAANADLLRETCARIVMGQPKNEIGDLKRADAKGDLKPVVRTSDGAAARRTHLLKSHEALRLMFWEHKDGTVEFANVGPKGELEIVDGSSGYVSEDDCWSHPS</sequence>
<proteinExistence type="predicted"/>
<keyword evidence="2" id="KW-1185">Reference proteome</keyword>
<evidence type="ECO:0000313" key="2">
    <source>
        <dbReference type="Proteomes" id="UP000682843"/>
    </source>
</evidence>
<organism evidence="1 2">
    <name type="scientific">Tardiphaga alba</name>
    <dbReference type="NCBI Taxonomy" id="340268"/>
    <lineage>
        <taxon>Bacteria</taxon>
        <taxon>Pseudomonadati</taxon>
        <taxon>Pseudomonadota</taxon>
        <taxon>Alphaproteobacteria</taxon>
        <taxon>Hyphomicrobiales</taxon>
        <taxon>Nitrobacteraceae</taxon>
        <taxon>Tardiphaga</taxon>
    </lineage>
</organism>
<protein>
    <submittedName>
        <fullName evidence="1">Uncharacterized protein</fullName>
    </submittedName>
</protein>
<dbReference type="RefSeq" id="WP_211912174.1">
    <property type="nucleotide sequence ID" value="NZ_CP036498.1"/>
</dbReference>
<reference evidence="1 2" key="1">
    <citation type="submission" date="2019-02" db="EMBL/GenBank/DDBJ databases">
        <title>Emended description of the genus Rhodopseudomonas and description of Rhodopseudomonas albus sp. nov., a non-phototrophic, heavy-metal-tolerant bacterium isolated from garden soil.</title>
        <authorList>
            <person name="Bao Z."/>
            <person name="Cao W.W."/>
            <person name="Sato Y."/>
            <person name="Nishizawa T."/>
            <person name="Zhao J."/>
            <person name="Guo Y."/>
            <person name="Ohta H."/>
        </authorList>
    </citation>
    <scope>NUCLEOTIDE SEQUENCE [LARGE SCALE GENOMIC DNA]</scope>
    <source>
        <strain evidence="1 2">SK50-23</strain>
    </source>
</reference>
<gene>
    <name evidence="1" type="ORF">RPMA_07165</name>
</gene>
<dbReference type="Proteomes" id="UP000682843">
    <property type="component" value="Chromosome"/>
</dbReference>
<evidence type="ECO:0000313" key="1">
    <source>
        <dbReference type="EMBL" id="QUS38639.1"/>
    </source>
</evidence>
<accession>A0ABX8A4M2</accession>